<name>A0A5C5XG05_9PLAN</name>
<feature type="compositionally biased region" description="Low complexity" evidence="1">
    <location>
        <begin position="34"/>
        <end position="60"/>
    </location>
</feature>
<evidence type="ECO:0000313" key="4">
    <source>
        <dbReference type="EMBL" id="TWT61303.1"/>
    </source>
</evidence>
<feature type="signal peptide" evidence="3">
    <location>
        <begin position="1"/>
        <end position="23"/>
    </location>
</feature>
<reference evidence="4 5" key="1">
    <citation type="submission" date="2019-02" db="EMBL/GenBank/DDBJ databases">
        <title>Deep-cultivation of Planctomycetes and their phenomic and genomic characterization uncovers novel biology.</title>
        <authorList>
            <person name="Wiegand S."/>
            <person name="Jogler M."/>
            <person name="Boedeker C."/>
            <person name="Pinto D."/>
            <person name="Vollmers J."/>
            <person name="Rivas-Marin E."/>
            <person name="Kohn T."/>
            <person name="Peeters S.H."/>
            <person name="Heuer A."/>
            <person name="Rast P."/>
            <person name="Oberbeckmann S."/>
            <person name="Bunk B."/>
            <person name="Jeske O."/>
            <person name="Meyerdierks A."/>
            <person name="Storesund J.E."/>
            <person name="Kallscheuer N."/>
            <person name="Luecker S."/>
            <person name="Lage O.M."/>
            <person name="Pohl T."/>
            <person name="Merkel B.J."/>
            <person name="Hornburger P."/>
            <person name="Mueller R.-W."/>
            <person name="Bruemmer F."/>
            <person name="Labrenz M."/>
            <person name="Spormann A.M."/>
            <person name="Op Den Camp H."/>
            <person name="Overmann J."/>
            <person name="Amann R."/>
            <person name="Jetten M.S.M."/>
            <person name="Mascher T."/>
            <person name="Medema M.H."/>
            <person name="Devos D.P."/>
            <person name="Kaster A.-K."/>
            <person name="Ovreas L."/>
            <person name="Rohde M."/>
            <person name="Galperin M.Y."/>
            <person name="Jogler C."/>
        </authorList>
    </citation>
    <scope>NUCLEOTIDE SEQUENCE [LARGE SCALE GENOMIC DNA]</scope>
    <source>
        <strain evidence="4 5">Pan54</strain>
    </source>
</reference>
<gene>
    <name evidence="4" type="ORF">Pan54_20390</name>
</gene>
<comment type="caution">
    <text evidence="4">The sequence shown here is derived from an EMBL/GenBank/DDBJ whole genome shotgun (WGS) entry which is preliminary data.</text>
</comment>
<keyword evidence="2" id="KW-1133">Transmembrane helix</keyword>
<evidence type="ECO:0000313" key="5">
    <source>
        <dbReference type="Proteomes" id="UP000316095"/>
    </source>
</evidence>
<dbReference type="Proteomes" id="UP000316095">
    <property type="component" value="Unassembled WGS sequence"/>
</dbReference>
<sequence length="232" mass="25174" precursor="true">MNSLRTPFLMSMFALAMFSTCLAQPEVTAPDPVTTTEATPASTSETMTPEASSTTPTMTETTEEAVEKIKETTKDAIDMASKKTEEIANQVDESEQAQEYSAGVLEPIYKMAEFLSFSWFHWLAFTFMVSGVVSFALQLVLAKLAVLMHGGFSLAQILTDSQGLIISLVGLILTTQAATENSTFTNSPAAVLSATAVGVVAGFLFYVWGQSEELQALKGRKEEERIEKAKKK</sequence>
<keyword evidence="3" id="KW-0732">Signal</keyword>
<proteinExistence type="predicted"/>
<dbReference type="EMBL" id="SJPG01000001">
    <property type="protein sequence ID" value="TWT61303.1"/>
    <property type="molecule type" value="Genomic_DNA"/>
</dbReference>
<organism evidence="4 5">
    <name type="scientific">Rubinisphaera italica</name>
    <dbReference type="NCBI Taxonomy" id="2527969"/>
    <lineage>
        <taxon>Bacteria</taxon>
        <taxon>Pseudomonadati</taxon>
        <taxon>Planctomycetota</taxon>
        <taxon>Planctomycetia</taxon>
        <taxon>Planctomycetales</taxon>
        <taxon>Planctomycetaceae</taxon>
        <taxon>Rubinisphaera</taxon>
    </lineage>
</organism>
<evidence type="ECO:0000256" key="1">
    <source>
        <dbReference type="SAM" id="MobiDB-lite"/>
    </source>
</evidence>
<evidence type="ECO:0000256" key="3">
    <source>
        <dbReference type="SAM" id="SignalP"/>
    </source>
</evidence>
<feature type="transmembrane region" description="Helical" evidence="2">
    <location>
        <begin position="189"/>
        <end position="208"/>
    </location>
</feature>
<feature type="chain" id="PRO_5022954039" evidence="3">
    <location>
        <begin position="24"/>
        <end position="232"/>
    </location>
</feature>
<accession>A0A5C5XG05</accession>
<dbReference type="AlphaFoldDB" id="A0A5C5XG05"/>
<feature type="region of interest" description="Disordered" evidence="1">
    <location>
        <begin position="30"/>
        <end position="62"/>
    </location>
</feature>
<dbReference type="OrthoDB" id="212416at2"/>
<protein>
    <submittedName>
        <fullName evidence="4">Uncharacterized protein</fullName>
    </submittedName>
</protein>
<feature type="transmembrane region" description="Helical" evidence="2">
    <location>
        <begin position="154"/>
        <end position="177"/>
    </location>
</feature>
<evidence type="ECO:0000256" key="2">
    <source>
        <dbReference type="SAM" id="Phobius"/>
    </source>
</evidence>
<keyword evidence="2" id="KW-0472">Membrane</keyword>
<dbReference type="RefSeq" id="WP_146503318.1">
    <property type="nucleotide sequence ID" value="NZ_SJPG01000001.1"/>
</dbReference>
<keyword evidence="5" id="KW-1185">Reference proteome</keyword>
<feature type="transmembrane region" description="Helical" evidence="2">
    <location>
        <begin position="119"/>
        <end position="142"/>
    </location>
</feature>
<keyword evidence="2" id="KW-0812">Transmembrane</keyword>